<name>D7TYN7_VITVI</name>
<sequence length="45" mass="5204">MAFTLFLFTSLFLLAFDTASSNYDNMVHMDSDRLRDQCLQSNPIL</sequence>
<dbReference type="EMBL" id="FN596272">
    <property type="protein sequence ID" value="CBI35613.3"/>
    <property type="molecule type" value="Genomic_DNA"/>
</dbReference>
<organism evidence="2 3">
    <name type="scientific">Vitis vinifera</name>
    <name type="common">Grape</name>
    <dbReference type="NCBI Taxonomy" id="29760"/>
    <lineage>
        <taxon>Eukaryota</taxon>
        <taxon>Viridiplantae</taxon>
        <taxon>Streptophyta</taxon>
        <taxon>Embryophyta</taxon>
        <taxon>Tracheophyta</taxon>
        <taxon>Spermatophyta</taxon>
        <taxon>Magnoliopsida</taxon>
        <taxon>eudicotyledons</taxon>
        <taxon>Gunneridae</taxon>
        <taxon>Pentapetalae</taxon>
        <taxon>rosids</taxon>
        <taxon>Vitales</taxon>
        <taxon>Vitaceae</taxon>
        <taxon>Viteae</taxon>
        <taxon>Vitis</taxon>
    </lineage>
</organism>
<keyword evidence="1" id="KW-0732">Signal</keyword>
<dbReference type="HOGENOM" id="CLU_3208706_0_0_1"/>
<reference evidence="3" key="1">
    <citation type="journal article" date="2007" name="Nature">
        <title>The grapevine genome sequence suggests ancestral hexaploidization in major angiosperm phyla.</title>
        <authorList>
            <consortium name="The French-Italian Public Consortium for Grapevine Genome Characterization."/>
            <person name="Jaillon O."/>
            <person name="Aury J.-M."/>
            <person name="Noel B."/>
            <person name="Policriti A."/>
            <person name="Clepet C."/>
            <person name="Casagrande A."/>
            <person name="Choisne N."/>
            <person name="Aubourg S."/>
            <person name="Vitulo N."/>
            <person name="Jubin C."/>
            <person name="Vezzi A."/>
            <person name="Legeai F."/>
            <person name="Hugueney P."/>
            <person name="Dasilva C."/>
            <person name="Horner D."/>
            <person name="Mica E."/>
            <person name="Jublot D."/>
            <person name="Poulain J."/>
            <person name="Bruyere C."/>
            <person name="Billault A."/>
            <person name="Segurens B."/>
            <person name="Gouyvenoux M."/>
            <person name="Ugarte E."/>
            <person name="Cattonaro F."/>
            <person name="Anthouard V."/>
            <person name="Vico V."/>
            <person name="Del Fabbro C."/>
            <person name="Alaux M."/>
            <person name="Di Gaspero G."/>
            <person name="Dumas V."/>
            <person name="Felice N."/>
            <person name="Paillard S."/>
            <person name="Juman I."/>
            <person name="Moroldo M."/>
            <person name="Scalabrin S."/>
            <person name="Canaguier A."/>
            <person name="Le Clainche I."/>
            <person name="Malacrida G."/>
            <person name="Durand E."/>
            <person name="Pesole G."/>
            <person name="Laucou V."/>
            <person name="Chatelet P."/>
            <person name="Merdinoglu D."/>
            <person name="Delledonne M."/>
            <person name="Pezzotti M."/>
            <person name="Lecharny A."/>
            <person name="Scarpelli C."/>
            <person name="Artiguenave F."/>
            <person name="Pe M.E."/>
            <person name="Valle G."/>
            <person name="Morgante M."/>
            <person name="Caboche M."/>
            <person name="Adam-Blondon A.-F."/>
            <person name="Weissenbach J."/>
            <person name="Quetier F."/>
            <person name="Wincker P."/>
        </authorList>
    </citation>
    <scope>NUCLEOTIDE SEQUENCE [LARGE SCALE GENOMIC DNA]</scope>
    <source>
        <strain evidence="3">cv. Pinot noir / PN40024</strain>
    </source>
</reference>
<feature type="signal peptide" evidence="1">
    <location>
        <begin position="1"/>
        <end position="21"/>
    </location>
</feature>
<accession>D7TYN7</accession>
<proteinExistence type="predicted"/>
<dbReference type="Proteomes" id="UP000009183">
    <property type="component" value="Unassembled WGS sequence, unordered"/>
</dbReference>
<evidence type="ECO:0000313" key="2">
    <source>
        <dbReference type="EMBL" id="CBI35613.3"/>
    </source>
</evidence>
<protein>
    <submittedName>
        <fullName evidence="2">Uncharacterized protein</fullName>
    </submittedName>
</protein>
<evidence type="ECO:0000256" key="1">
    <source>
        <dbReference type="SAM" id="SignalP"/>
    </source>
</evidence>
<evidence type="ECO:0000313" key="3">
    <source>
        <dbReference type="Proteomes" id="UP000009183"/>
    </source>
</evidence>
<dbReference type="InParanoid" id="D7TYN7"/>
<keyword evidence="3" id="KW-1185">Reference proteome</keyword>
<dbReference type="AlphaFoldDB" id="D7TYN7"/>
<feature type="chain" id="PRO_5003106656" evidence="1">
    <location>
        <begin position="22"/>
        <end position="45"/>
    </location>
</feature>
<dbReference type="PaxDb" id="29760-VIT_00s0160g00280.t01"/>
<gene>
    <name evidence="2" type="ORF">VIT_00s0160g00280</name>
</gene>